<accession>A0ABS0TDG8</accession>
<sequence>MAVKGENSWFFGKEKINFENLKFPKIEVPEIGFPNYTPEDIVSQEELTEKQIEKQNEILDFLKNVTVEQSQTAHKQYITSKKLTYLALIFAFISIVPVLREWLLPENKLNNRIIQLENSNAEKANTIAKLSTQLINLNDKINTLKLSNDVSIETID</sequence>
<dbReference type="Proteomes" id="UP000635665">
    <property type="component" value="Unassembled WGS sequence"/>
</dbReference>
<dbReference type="RefSeq" id="WP_198637723.1">
    <property type="nucleotide sequence ID" value="NZ_JAEHNY010000002.1"/>
</dbReference>
<keyword evidence="4" id="KW-1185">Reference proteome</keyword>
<evidence type="ECO:0000256" key="1">
    <source>
        <dbReference type="SAM" id="Coils"/>
    </source>
</evidence>
<name>A0ABS0TDG8_9FLAO</name>
<evidence type="ECO:0000256" key="2">
    <source>
        <dbReference type="SAM" id="Phobius"/>
    </source>
</evidence>
<evidence type="ECO:0000313" key="3">
    <source>
        <dbReference type="EMBL" id="MBI6118870.1"/>
    </source>
</evidence>
<reference evidence="3 4" key="1">
    <citation type="submission" date="2020-12" db="EMBL/GenBank/DDBJ databases">
        <title>Salegentibacter orientalis sp. nov., isolated from costal sediment.</title>
        <authorList>
            <person name="Lian F.-B."/>
        </authorList>
    </citation>
    <scope>NUCLEOTIDE SEQUENCE [LARGE SCALE GENOMIC DNA]</scope>
    <source>
        <strain evidence="3 4">F60176</strain>
    </source>
</reference>
<comment type="caution">
    <text evidence="3">The sequence shown here is derived from an EMBL/GenBank/DDBJ whole genome shotgun (WGS) entry which is preliminary data.</text>
</comment>
<keyword evidence="2" id="KW-0812">Transmembrane</keyword>
<protein>
    <submittedName>
        <fullName evidence="3">Uncharacterized protein</fullName>
    </submittedName>
</protein>
<evidence type="ECO:0000313" key="4">
    <source>
        <dbReference type="Proteomes" id="UP000635665"/>
    </source>
</evidence>
<organism evidence="3 4">
    <name type="scientific">Salegentibacter maritimus</name>
    <dbReference type="NCBI Taxonomy" id="2794347"/>
    <lineage>
        <taxon>Bacteria</taxon>
        <taxon>Pseudomonadati</taxon>
        <taxon>Bacteroidota</taxon>
        <taxon>Flavobacteriia</taxon>
        <taxon>Flavobacteriales</taxon>
        <taxon>Flavobacteriaceae</taxon>
        <taxon>Salegentibacter</taxon>
    </lineage>
</organism>
<feature type="coiled-coil region" evidence="1">
    <location>
        <begin position="113"/>
        <end position="147"/>
    </location>
</feature>
<keyword evidence="2" id="KW-1133">Transmembrane helix</keyword>
<proteinExistence type="predicted"/>
<gene>
    <name evidence="3" type="ORF">I6U50_02425</name>
</gene>
<keyword evidence="2" id="KW-0472">Membrane</keyword>
<keyword evidence="1" id="KW-0175">Coiled coil</keyword>
<dbReference type="EMBL" id="JAEHNY010000002">
    <property type="protein sequence ID" value="MBI6118870.1"/>
    <property type="molecule type" value="Genomic_DNA"/>
</dbReference>
<feature type="transmembrane region" description="Helical" evidence="2">
    <location>
        <begin position="83"/>
        <end position="103"/>
    </location>
</feature>